<dbReference type="STRING" id="1618570.UT08_C0001G0037"/>
<feature type="transmembrane region" description="Helical" evidence="9">
    <location>
        <begin position="155"/>
        <end position="177"/>
    </location>
</feature>
<evidence type="ECO:0000313" key="11">
    <source>
        <dbReference type="EMBL" id="KKQ86171.1"/>
    </source>
</evidence>
<gene>
    <name evidence="11" type="ORF">UT08_C0001G0037</name>
</gene>
<evidence type="ECO:0000256" key="7">
    <source>
        <dbReference type="ARBA" id="ARBA00022989"/>
    </source>
</evidence>
<feature type="transmembrane region" description="Helical" evidence="9">
    <location>
        <begin position="79"/>
        <end position="98"/>
    </location>
</feature>
<dbReference type="InterPro" id="IPR047817">
    <property type="entry name" value="ABC2_TM_bact-type"/>
</dbReference>
<evidence type="ECO:0000256" key="5">
    <source>
        <dbReference type="ARBA" id="ARBA00022519"/>
    </source>
</evidence>
<evidence type="ECO:0000259" key="10">
    <source>
        <dbReference type="PROSITE" id="PS51012"/>
    </source>
</evidence>
<comment type="caution">
    <text evidence="11">The sequence shown here is derived from an EMBL/GenBank/DDBJ whole genome shotgun (WGS) entry which is preliminary data.</text>
</comment>
<keyword evidence="7 9" id="KW-1133">Transmembrane helix</keyword>
<dbReference type="Proteomes" id="UP000034081">
    <property type="component" value="Unassembled WGS sequence"/>
</dbReference>
<organism evidence="11 12">
    <name type="scientific">Candidatus Woesebacteria bacterium GW2011_GWB1_38_8</name>
    <dbReference type="NCBI Taxonomy" id="1618570"/>
    <lineage>
        <taxon>Bacteria</taxon>
        <taxon>Candidatus Woeseibacteriota</taxon>
    </lineage>
</organism>
<dbReference type="GO" id="GO:0043190">
    <property type="term" value="C:ATP-binding cassette (ABC) transporter complex"/>
    <property type="evidence" value="ECO:0007669"/>
    <property type="project" value="InterPro"/>
</dbReference>
<protein>
    <recommendedName>
        <fullName evidence="9">Transport permease protein</fullName>
    </recommendedName>
</protein>
<dbReference type="EMBL" id="LBVL01000001">
    <property type="protein sequence ID" value="KKQ86171.1"/>
    <property type="molecule type" value="Genomic_DNA"/>
</dbReference>
<comment type="subcellular location">
    <subcellularLocation>
        <location evidence="1">Cell inner membrane</location>
        <topology evidence="1">Multi-pass membrane protein</topology>
    </subcellularLocation>
    <subcellularLocation>
        <location evidence="9">Cell membrane</location>
        <topology evidence="9">Multi-pass membrane protein</topology>
    </subcellularLocation>
</comment>
<feature type="domain" description="ABC transmembrane type-2" evidence="10">
    <location>
        <begin position="46"/>
        <end position="267"/>
    </location>
</feature>
<dbReference type="InterPro" id="IPR013525">
    <property type="entry name" value="ABC2_TM"/>
</dbReference>
<dbReference type="PANTHER" id="PTHR30413:SF8">
    <property type="entry name" value="TRANSPORT PERMEASE PROTEIN"/>
    <property type="match status" value="1"/>
</dbReference>
<comment type="similarity">
    <text evidence="2 9">Belongs to the ABC-2 integral membrane protein family.</text>
</comment>
<accession>A0A0G0PA53</accession>
<evidence type="ECO:0000256" key="4">
    <source>
        <dbReference type="ARBA" id="ARBA00022475"/>
    </source>
</evidence>
<evidence type="ECO:0000256" key="1">
    <source>
        <dbReference type="ARBA" id="ARBA00004429"/>
    </source>
</evidence>
<dbReference type="Pfam" id="PF01061">
    <property type="entry name" value="ABC2_membrane"/>
    <property type="match status" value="1"/>
</dbReference>
<reference evidence="11 12" key="1">
    <citation type="journal article" date="2015" name="Nature">
        <title>rRNA introns, odd ribosomes, and small enigmatic genomes across a large radiation of phyla.</title>
        <authorList>
            <person name="Brown C.T."/>
            <person name="Hug L.A."/>
            <person name="Thomas B.C."/>
            <person name="Sharon I."/>
            <person name="Castelle C.J."/>
            <person name="Singh A."/>
            <person name="Wilkins M.J."/>
            <person name="Williams K.H."/>
            <person name="Banfield J.F."/>
        </authorList>
    </citation>
    <scope>NUCLEOTIDE SEQUENCE [LARGE SCALE GENOMIC DNA]</scope>
</reference>
<name>A0A0G0PA53_9BACT</name>
<dbReference type="GO" id="GO:0015920">
    <property type="term" value="P:lipopolysaccharide transport"/>
    <property type="evidence" value="ECO:0007669"/>
    <property type="project" value="TreeGrafter"/>
</dbReference>
<keyword evidence="4 9" id="KW-1003">Cell membrane</keyword>
<evidence type="ECO:0000256" key="9">
    <source>
        <dbReference type="RuleBase" id="RU361157"/>
    </source>
</evidence>
<keyword evidence="6 9" id="KW-0812">Transmembrane</keyword>
<keyword evidence="5" id="KW-0997">Cell inner membrane</keyword>
<evidence type="ECO:0000256" key="2">
    <source>
        <dbReference type="ARBA" id="ARBA00007783"/>
    </source>
</evidence>
<keyword evidence="3 9" id="KW-0813">Transport</keyword>
<keyword evidence="8 9" id="KW-0472">Membrane</keyword>
<dbReference type="PANTHER" id="PTHR30413">
    <property type="entry name" value="INNER MEMBRANE TRANSPORT PERMEASE"/>
    <property type="match status" value="1"/>
</dbReference>
<feature type="transmembrane region" description="Helical" evidence="9">
    <location>
        <begin position="189"/>
        <end position="206"/>
    </location>
</feature>
<feature type="transmembrane region" description="Helical" evidence="9">
    <location>
        <begin position="246"/>
        <end position="264"/>
    </location>
</feature>
<feature type="transmembrane region" description="Helical" evidence="9">
    <location>
        <begin position="45"/>
        <end position="67"/>
    </location>
</feature>
<feature type="transmembrane region" description="Helical" evidence="9">
    <location>
        <begin position="119"/>
        <end position="149"/>
    </location>
</feature>
<dbReference type="PATRIC" id="fig|1618570.3.peg.37"/>
<dbReference type="GO" id="GO:0140359">
    <property type="term" value="F:ABC-type transporter activity"/>
    <property type="evidence" value="ECO:0007669"/>
    <property type="project" value="InterPro"/>
</dbReference>
<evidence type="ECO:0000313" key="12">
    <source>
        <dbReference type="Proteomes" id="UP000034081"/>
    </source>
</evidence>
<sequence length="275" mass="31145">MSKALTIIKPRPKWHLIDFSEIWKFRELFYIFTWRDLKVRYKQTALGFLWAIFQPLSQTFIFTIFFGNLAKIPSGELPYPLFVLIGLVFWTFFAGALTNASNSLVTNEAIIRKIYFPRLILPLSSILTSFVDFTITSILLLGFLIYYGFSPSLNVLWIVPLGILISSLAAAGGGFFLSAINIKYRDVRVILPFFIQTLIFLSPVIYPTNIVRPSNRILMALNPMTGVIEAARSAISGTGVINWETFGISALAAIFIFLVGLYYFKATERFFADIV</sequence>
<evidence type="ECO:0000256" key="8">
    <source>
        <dbReference type="ARBA" id="ARBA00023136"/>
    </source>
</evidence>
<dbReference type="PRINTS" id="PR00164">
    <property type="entry name" value="ABC2TRNSPORT"/>
</dbReference>
<evidence type="ECO:0000256" key="3">
    <source>
        <dbReference type="ARBA" id="ARBA00022448"/>
    </source>
</evidence>
<evidence type="ECO:0000256" key="6">
    <source>
        <dbReference type="ARBA" id="ARBA00022692"/>
    </source>
</evidence>
<dbReference type="PROSITE" id="PS51012">
    <property type="entry name" value="ABC_TM2"/>
    <property type="match status" value="1"/>
</dbReference>
<dbReference type="AlphaFoldDB" id="A0A0G0PA53"/>
<proteinExistence type="inferred from homology"/>
<dbReference type="InterPro" id="IPR000412">
    <property type="entry name" value="ABC_2_transport"/>
</dbReference>